<dbReference type="STRING" id="1196324.A374_06891"/>
<organism evidence="1 2">
    <name type="scientific">Fictibacillus macauensis ZFHKF-1</name>
    <dbReference type="NCBI Taxonomy" id="1196324"/>
    <lineage>
        <taxon>Bacteria</taxon>
        <taxon>Bacillati</taxon>
        <taxon>Bacillota</taxon>
        <taxon>Bacilli</taxon>
        <taxon>Bacillales</taxon>
        <taxon>Fictibacillaceae</taxon>
        <taxon>Fictibacillus</taxon>
    </lineage>
</organism>
<evidence type="ECO:0000313" key="2">
    <source>
        <dbReference type="Proteomes" id="UP000004080"/>
    </source>
</evidence>
<keyword evidence="2" id="KW-1185">Reference proteome</keyword>
<dbReference type="AlphaFoldDB" id="I8J2Q8"/>
<reference evidence="1 2" key="1">
    <citation type="journal article" date="2012" name="J. Bacteriol.">
        <title>Genome of Bacillus macauensis ZFHKF-1, a Long-Chain-Forming Bacterium.</title>
        <authorList>
            <person name="Cai L."/>
            <person name="Zhang T."/>
        </authorList>
    </citation>
    <scope>NUCLEOTIDE SEQUENCE [LARGE SCALE GENOMIC DNA]</scope>
    <source>
        <strain evidence="1 2">ZFHKF-1</strain>
    </source>
</reference>
<evidence type="ECO:0000313" key="1">
    <source>
        <dbReference type="EMBL" id="EIT86026.1"/>
    </source>
</evidence>
<dbReference type="RefSeq" id="WP_007201475.1">
    <property type="nucleotide sequence ID" value="NZ_AKKV01000023.1"/>
</dbReference>
<proteinExistence type="predicted"/>
<protein>
    <submittedName>
        <fullName evidence="1">Uncharacterized protein</fullName>
    </submittedName>
</protein>
<comment type="caution">
    <text evidence="1">The sequence shown here is derived from an EMBL/GenBank/DDBJ whole genome shotgun (WGS) entry which is preliminary data.</text>
</comment>
<accession>I8J2Q8</accession>
<dbReference type="Proteomes" id="UP000004080">
    <property type="component" value="Unassembled WGS sequence"/>
</dbReference>
<dbReference type="EMBL" id="AKKV01000023">
    <property type="protein sequence ID" value="EIT86026.1"/>
    <property type="molecule type" value="Genomic_DNA"/>
</dbReference>
<name>I8J2Q8_9BACL</name>
<dbReference type="eggNOG" id="ENOG5033VMQ">
    <property type="taxonomic scope" value="Bacteria"/>
</dbReference>
<gene>
    <name evidence="1" type="ORF">A374_06891</name>
</gene>
<sequence>MTYLTNDEIFDQLILKKIDKFILALEHNIPSLTELSLDVKTEIYKAYFNQDCEFNFYLWIDIIKLLKEKGEISLAHEVAEFIVTYYSDFNYGILFFTKDTYYLYLSLDDLGAVYEFSSLDEYKKFKMNQTEASIFYEI</sequence>